<evidence type="ECO:0000313" key="3">
    <source>
        <dbReference type="Proteomes" id="UP000653076"/>
    </source>
</evidence>
<keyword evidence="3" id="KW-1185">Reference proteome</keyword>
<dbReference type="Gene3D" id="3.40.50.720">
    <property type="entry name" value="NAD(P)-binding Rossmann-like Domain"/>
    <property type="match status" value="1"/>
</dbReference>
<evidence type="ECO:0000259" key="1">
    <source>
        <dbReference type="Pfam" id="PF07993"/>
    </source>
</evidence>
<dbReference type="EMBL" id="BOPC01000054">
    <property type="protein sequence ID" value="GIJ28748.1"/>
    <property type="molecule type" value="Genomic_DNA"/>
</dbReference>
<dbReference type="SUPFAM" id="SSF51735">
    <property type="entry name" value="NAD(P)-binding Rossmann-fold domains"/>
    <property type="match status" value="1"/>
</dbReference>
<dbReference type="PANTHER" id="PTHR43245">
    <property type="entry name" value="BIFUNCTIONAL POLYMYXIN RESISTANCE PROTEIN ARNA"/>
    <property type="match status" value="1"/>
</dbReference>
<dbReference type="InterPro" id="IPR013120">
    <property type="entry name" value="FAR_NAD-bd"/>
</dbReference>
<accession>A0ABQ4JEY3</accession>
<organism evidence="2 3">
    <name type="scientific">Micromonospora qiuiae</name>
    <dbReference type="NCBI Taxonomy" id="502268"/>
    <lineage>
        <taxon>Bacteria</taxon>
        <taxon>Bacillati</taxon>
        <taxon>Actinomycetota</taxon>
        <taxon>Actinomycetes</taxon>
        <taxon>Micromonosporales</taxon>
        <taxon>Micromonosporaceae</taxon>
        <taxon>Micromonospora</taxon>
    </lineage>
</organism>
<proteinExistence type="predicted"/>
<dbReference type="Proteomes" id="UP000653076">
    <property type="component" value="Unassembled WGS sequence"/>
</dbReference>
<dbReference type="InterPro" id="IPR036291">
    <property type="entry name" value="NAD(P)-bd_dom_sf"/>
</dbReference>
<protein>
    <recommendedName>
        <fullName evidence="1">Thioester reductase (TE) domain-containing protein</fullName>
    </recommendedName>
</protein>
<comment type="caution">
    <text evidence="2">The sequence shown here is derived from an EMBL/GenBank/DDBJ whole genome shotgun (WGS) entry which is preliminary data.</text>
</comment>
<sequence>MTDHILTGTTGFVGRHLLADLLLDGTAGSVYALARGDSRRPAAERVHAALDEAGNDLPHGRRRMTVVESELTQPLCGVTPDSIELGDGPLVFWHLAASLQWRRGQREQVFRTNVEGTRHALELATSMGADLFVYVSTAFTCGALHNDVPEVLHQPPKFSNVYEESKCAAEHLVAELDGPRRLILRPSIIVGTSHDYRPSGSYTGLYGFLSELRKFKEMLGDSDESVRFTADRGTRLSFIPVDHVVEDFRAIVAAELAAPRQSIYHVSGRSEAAVGDITDYMLKLLGLEDRLFIINETFDDPSTLERFFAKRIDFFSEYLRREKRFIRTAGPERSVTLPEIMRFIDAENRL</sequence>
<feature type="domain" description="Thioester reductase (TE)" evidence="1">
    <location>
        <begin position="6"/>
        <end position="246"/>
    </location>
</feature>
<gene>
    <name evidence="2" type="ORF">Vqi01_39100</name>
</gene>
<dbReference type="Pfam" id="PF07993">
    <property type="entry name" value="NAD_binding_4"/>
    <property type="match status" value="1"/>
</dbReference>
<evidence type="ECO:0000313" key="2">
    <source>
        <dbReference type="EMBL" id="GIJ28748.1"/>
    </source>
</evidence>
<dbReference type="InterPro" id="IPR050177">
    <property type="entry name" value="Lipid_A_modif_metabolic_enz"/>
</dbReference>
<dbReference type="RefSeq" id="WP_204036256.1">
    <property type="nucleotide sequence ID" value="NZ_BOPC01000054.1"/>
</dbReference>
<name>A0ABQ4JEY3_9ACTN</name>
<reference evidence="2 3" key="1">
    <citation type="submission" date="2021-01" db="EMBL/GenBank/DDBJ databases">
        <title>Whole genome shotgun sequence of Verrucosispora qiuiae NBRC 106684.</title>
        <authorList>
            <person name="Komaki H."/>
            <person name="Tamura T."/>
        </authorList>
    </citation>
    <scope>NUCLEOTIDE SEQUENCE [LARGE SCALE GENOMIC DNA]</scope>
    <source>
        <strain evidence="2 3">NBRC 106684</strain>
    </source>
</reference>